<dbReference type="PANTHER" id="PTHR33619">
    <property type="entry name" value="POLYSACCHARIDE EXPORT PROTEIN GFCE-RELATED"/>
    <property type="match status" value="1"/>
</dbReference>
<feature type="domain" description="SLBB" evidence="16">
    <location>
        <begin position="123"/>
        <end position="203"/>
    </location>
</feature>
<gene>
    <name evidence="17" type="ORF">G0Q06_01635</name>
</gene>
<comment type="caution">
    <text evidence="17">The sequence shown here is derived from an EMBL/GenBank/DDBJ whole genome shotgun (WGS) entry which is preliminary data.</text>
</comment>
<dbReference type="AlphaFoldDB" id="A0A6B2M060"/>
<dbReference type="GO" id="GO:0015159">
    <property type="term" value="F:polysaccharide transmembrane transporter activity"/>
    <property type="evidence" value="ECO:0007669"/>
    <property type="project" value="InterPro"/>
</dbReference>
<dbReference type="InterPro" id="IPR049712">
    <property type="entry name" value="Poly_export"/>
</dbReference>
<evidence type="ECO:0000256" key="10">
    <source>
        <dbReference type="ARBA" id="ARBA00023114"/>
    </source>
</evidence>
<dbReference type="Gene3D" id="3.30.1950.10">
    <property type="entry name" value="wza like domain"/>
    <property type="match status" value="1"/>
</dbReference>
<proteinExistence type="inferred from homology"/>
<protein>
    <submittedName>
        <fullName evidence="17">Uncharacterized protein</fullName>
    </submittedName>
</protein>
<keyword evidence="14" id="KW-0449">Lipoprotein</keyword>
<keyword evidence="12" id="KW-0564">Palmitate</keyword>
<keyword evidence="5" id="KW-0762">Sugar transport</keyword>
<comment type="similarity">
    <text evidence="2">Belongs to the BexD/CtrA/VexA family.</text>
</comment>
<evidence type="ECO:0000259" key="16">
    <source>
        <dbReference type="Pfam" id="PF22461"/>
    </source>
</evidence>
<evidence type="ECO:0000259" key="15">
    <source>
        <dbReference type="Pfam" id="PF02563"/>
    </source>
</evidence>
<dbReference type="Pfam" id="PF02563">
    <property type="entry name" value="Poly_export"/>
    <property type="match status" value="1"/>
</dbReference>
<dbReference type="Gene3D" id="3.10.560.10">
    <property type="entry name" value="Outer membrane lipoprotein wza domain like"/>
    <property type="match status" value="1"/>
</dbReference>
<evidence type="ECO:0000256" key="9">
    <source>
        <dbReference type="ARBA" id="ARBA00023065"/>
    </source>
</evidence>
<dbReference type="GO" id="GO:0015288">
    <property type="term" value="F:porin activity"/>
    <property type="evidence" value="ECO:0007669"/>
    <property type="project" value="UniProtKB-KW"/>
</dbReference>
<evidence type="ECO:0000256" key="4">
    <source>
        <dbReference type="ARBA" id="ARBA00022452"/>
    </source>
</evidence>
<evidence type="ECO:0000256" key="8">
    <source>
        <dbReference type="ARBA" id="ARBA00023047"/>
    </source>
</evidence>
<evidence type="ECO:0000256" key="11">
    <source>
        <dbReference type="ARBA" id="ARBA00023136"/>
    </source>
</evidence>
<evidence type="ECO:0000256" key="5">
    <source>
        <dbReference type="ARBA" id="ARBA00022597"/>
    </source>
</evidence>
<keyword evidence="4" id="KW-1134">Transmembrane beta strand</keyword>
<evidence type="ECO:0000256" key="13">
    <source>
        <dbReference type="ARBA" id="ARBA00023237"/>
    </source>
</evidence>
<keyword evidence="13" id="KW-0998">Cell outer membrane</keyword>
<feature type="domain" description="Polysaccharide export protein N-terminal" evidence="15">
    <location>
        <begin position="40"/>
        <end position="116"/>
    </location>
</feature>
<keyword evidence="10" id="KW-0626">Porin</keyword>
<evidence type="ECO:0000256" key="2">
    <source>
        <dbReference type="ARBA" id="ARBA00009450"/>
    </source>
</evidence>
<sequence length="208" mass="23269">MKSPLFTRLFLLFPLLFGSGITVLAQNEGGPNEFSIDSQASLAYTISPLDYLKIALYVADEVQFQTEVRVSQSGMITVPHLGLVKVADLTVEEMREKLYEPYNRDFYVEPHIDVVVLSYAERSVTVIGKVNRQGLVPFPSEEGLTLLEAIALAGGWSGDRLSDKRNVTITRTSDDGEKFVIKVDARNITTQEYPLQEGDLVNVPERLW</sequence>
<dbReference type="GO" id="GO:0046930">
    <property type="term" value="C:pore complex"/>
    <property type="evidence" value="ECO:0007669"/>
    <property type="project" value="UniProtKB-KW"/>
</dbReference>
<dbReference type="Pfam" id="PF22461">
    <property type="entry name" value="SLBB_2"/>
    <property type="match status" value="1"/>
</dbReference>
<dbReference type="RefSeq" id="WP_163961809.1">
    <property type="nucleotide sequence ID" value="NZ_JAAGNX010000001.1"/>
</dbReference>
<keyword evidence="9" id="KW-0406">Ion transport</keyword>
<dbReference type="Proteomes" id="UP000478417">
    <property type="component" value="Unassembled WGS sequence"/>
</dbReference>
<evidence type="ECO:0000256" key="12">
    <source>
        <dbReference type="ARBA" id="ARBA00023139"/>
    </source>
</evidence>
<dbReference type="InterPro" id="IPR054765">
    <property type="entry name" value="SLBB_dom"/>
</dbReference>
<evidence type="ECO:0000256" key="14">
    <source>
        <dbReference type="ARBA" id="ARBA00023288"/>
    </source>
</evidence>
<evidence type="ECO:0000313" key="18">
    <source>
        <dbReference type="Proteomes" id="UP000478417"/>
    </source>
</evidence>
<keyword evidence="8" id="KW-0625">Polysaccharide transport</keyword>
<keyword evidence="18" id="KW-1185">Reference proteome</keyword>
<comment type="subcellular location">
    <subcellularLocation>
        <location evidence="1">Cell outer membrane</location>
        <topology evidence="1">Multi-pass membrane protein</topology>
    </subcellularLocation>
</comment>
<evidence type="ECO:0000256" key="7">
    <source>
        <dbReference type="ARBA" id="ARBA00022729"/>
    </source>
</evidence>
<reference evidence="17 18" key="1">
    <citation type="submission" date="2020-02" db="EMBL/GenBank/DDBJ databases">
        <title>Albibacoteraceae fam. nov., the first described family within the subdivision 4 Verrucomicrobia.</title>
        <authorList>
            <person name="Xi F."/>
        </authorList>
    </citation>
    <scope>NUCLEOTIDE SEQUENCE [LARGE SCALE GENOMIC DNA]</scope>
    <source>
        <strain evidence="17 18">CK1056</strain>
    </source>
</reference>
<dbReference type="GO" id="GO:0009279">
    <property type="term" value="C:cell outer membrane"/>
    <property type="evidence" value="ECO:0007669"/>
    <property type="project" value="UniProtKB-SubCell"/>
</dbReference>
<evidence type="ECO:0000313" key="17">
    <source>
        <dbReference type="EMBL" id="NDV61145.1"/>
    </source>
</evidence>
<dbReference type="GO" id="GO:0006811">
    <property type="term" value="P:monoatomic ion transport"/>
    <property type="evidence" value="ECO:0007669"/>
    <property type="project" value="UniProtKB-KW"/>
</dbReference>
<dbReference type="InterPro" id="IPR003715">
    <property type="entry name" value="Poly_export_N"/>
</dbReference>
<keyword evidence="11" id="KW-0472">Membrane</keyword>
<dbReference type="EMBL" id="JAAGNX010000001">
    <property type="protein sequence ID" value="NDV61145.1"/>
    <property type="molecule type" value="Genomic_DNA"/>
</dbReference>
<dbReference type="PANTHER" id="PTHR33619:SF3">
    <property type="entry name" value="POLYSACCHARIDE EXPORT PROTEIN GFCE-RELATED"/>
    <property type="match status" value="1"/>
</dbReference>
<evidence type="ECO:0000256" key="3">
    <source>
        <dbReference type="ARBA" id="ARBA00022448"/>
    </source>
</evidence>
<keyword evidence="6" id="KW-0812">Transmembrane</keyword>
<name>A0A6B2M060_9BACT</name>
<accession>A0A6B2M060</accession>
<organism evidence="17 18">
    <name type="scientific">Oceanipulchritudo coccoides</name>
    <dbReference type="NCBI Taxonomy" id="2706888"/>
    <lineage>
        <taxon>Bacteria</taxon>
        <taxon>Pseudomonadati</taxon>
        <taxon>Verrucomicrobiota</taxon>
        <taxon>Opitutia</taxon>
        <taxon>Puniceicoccales</taxon>
        <taxon>Oceanipulchritudinaceae</taxon>
        <taxon>Oceanipulchritudo</taxon>
    </lineage>
</organism>
<keyword evidence="3" id="KW-0813">Transport</keyword>
<keyword evidence="7" id="KW-0732">Signal</keyword>
<evidence type="ECO:0000256" key="1">
    <source>
        <dbReference type="ARBA" id="ARBA00004571"/>
    </source>
</evidence>
<evidence type="ECO:0000256" key="6">
    <source>
        <dbReference type="ARBA" id="ARBA00022692"/>
    </source>
</evidence>